<reference evidence="7 8" key="1">
    <citation type="submission" date="2017-11" db="EMBL/GenBank/DDBJ databases">
        <title>Genome sequencing of a diverse group of Pseudomonas species.</title>
        <authorList>
            <person name="Loper J."/>
        </authorList>
    </citation>
    <scope>NUCLEOTIDE SEQUENCE [LARGE SCALE GENOMIC DNA]</scope>
    <source>
        <strain evidence="7 8">LMG 25716</strain>
    </source>
</reference>
<dbReference type="InterPro" id="IPR046346">
    <property type="entry name" value="Aminoacid_DH-like_N_sf"/>
</dbReference>
<dbReference type="EMBL" id="PHHE01000001">
    <property type="protein sequence ID" value="PKA68783.1"/>
    <property type="molecule type" value="Genomic_DNA"/>
</dbReference>
<organism evidence="7 8">
    <name type="scientific">Pseudomonas baetica</name>
    <dbReference type="NCBI Taxonomy" id="674054"/>
    <lineage>
        <taxon>Bacteria</taxon>
        <taxon>Pseudomonadati</taxon>
        <taxon>Pseudomonadota</taxon>
        <taxon>Gammaproteobacteria</taxon>
        <taxon>Pseudomonadales</taxon>
        <taxon>Pseudomonadaceae</taxon>
        <taxon>Pseudomonas</taxon>
    </lineage>
</organism>
<sequence length="1631" mass="183287">MAFFTAASKADFQHQLQAALAQHISEQALPQVALFAEQFFGIISLDELTQRRLSDLAGCTLSAWRLLERFDHAQPQVRVYNPDYERHGWQSTHTAVEVLHHDLPFLVDSVRTELNRRGYSIHTLQTTVLSVRRGSKGELLEILPKGSTGEGVLHESLMYLEIDRCANAAELNVLSKELEQVLGEVRVAVADFEPMKAKVQELLAKLDNSAFAVDTDEKNEIKSFLEWLVGNHFTFLGYEEFVVTDQADGGHIEYDQNSFLGLTKLLRTGLTYDDLRIEDYAVSYLREPTLLSFAKAAHPSRVHRPAYPDYVSIREIDADGKVIKEHRFMGLYTSSVYGESVRVIPFIRRKVEEIEHRSGFQSKAHLGKELAQVLEVLPRDDLFQTPVDELFTTVMSIVQIQERNKIRVFLRKDPYGRFCYCLAYVPRDIYSTEVRQKIQQVLMERLKASDCEFWTFFSESVLARVQLILRVDPKNRLDIDTVLLEKEVVQACRSWQDDYAALTVESFGEAHGTNVLADFPKGFPAGYRERFAAHSAVVDMQHLLSLNEKNPLVMSFYQPLGQVSGQRELHCKLYHADTPLALSDVLPILENLGLRVLGEFPYRLRHTNGREFWIHDFAFTAAEGLDLDIQQLNDTLQDAFVHIVRGEAENDAFNRLVLTAGLPWRDVALLRAYARYLKQIRLGFDLGYIASTLNNHTDIARELTRLFKTRFYLARKLGSDDLEDKQQRLEQAILTALDDVQVLNEDRILRRYLDLIKATLRTNFYQTDANGQNKSYFSFKFNPHAIPELPKPVPKFEIFVYSPRVEGVHLRFGNVARGGLRWSDREEDFRTEVLGLVKAQQVKNSVIVPVGAKGGFLPRRLPLGGSRDEIAAEGIACYRIFISGLLDITDNLKDGALVPPANVVRHDDDDPYLVVAADKGTATFSDIANGIAIDYGFWLGDAFASGGSAGYDHKKMGITAKGAWVGVQRHFRERGINVQEDSITVVGVGDMAGDVFGNGLLMSDKLQLVAAFNHMHIFIDPNPNPATSFVERQRMFDLPRSAWTDYDTSIMSEGGGIFSRSAKSIAISPQMKERFDIKADKLTPTELLNALLKAPVDLLWNGGIGTYVKASTESHADVGDKANDALRVNGNELRCKVVGEGGNLGMTQLGRVEFGLNGGGSNTDFIDNAGGVDCSDHEVNIKILLNEVVQAGDMTDKQRNQLLASMTDEVGGLVLGNNYKQTQALSLAARRAYERIAEYKRLMGDLEGRGKLDRAIEFLPTEEQINERVAAGHGLTRPELSVLISYSKIDLKEQLLGSLVPDDDYLTRDMETAFPPTLVSKFSEAMRRHRLKREIVSTQIANDLVNHMGITFVQRLKESTGMSPANVAGAYVIVRDIFHLPHWFRQIEALDYQVSADVQLELMDELMRLGRRATRWFLRARRNEQNAARDTAHFGPHLKELGLKLDELLSGEIRENWQARYQAYVEAGVPELLARMVAGTSHLYTLLPIIEASDVTGQNPAEVAKAYFAVGSALDITWYLQQISALPVENNWQALAREAFRDDVDWQQRAITISVLQQGDGTQDVEARLALWMEQHEGMISRWRAMLVEIRAASGTDYAMYAVANRELLDLALSGQAVVPAVAANAEPELA</sequence>
<dbReference type="SUPFAM" id="SSF53223">
    <property type="entry name" value="Aminoacid dehydrogenase-like, N-terminal domain"/>
    <property type="match status" value="1"/>
</dbReference>
<dbReference type="InterPro" id="IPR028971">
    <property type="entry name" value="NAD-GDH_cat"/>
</dbReference>
<dbReference type="Pfam" id="PF21079">
    <property type="entry name" value="GDH_HM2"/>
    <property type="match status" value="1"/>
</dbReference>
<dbReference type="Pfam" id="PF21074">
    <property type="entry name" value="GDH_C"/>
    <property type="match status" value="1"/>
</dbReference>
<dbReference type="PIRSF" id="PIRSF036761">
    <property type="entry name" value="GDH_Mll4104"/>
    <property type="match status" value="1"/>
</dbReference>
<dbReference type="Pfam" id="PF21076">
    <property type="entry name" value="GDH_ACT2"/>
    <property type="match status" value="1"/>
</dbReference>
<dbReference type="SUPFAM" id="SSF51735">
    <property type="entry name" value="NAD(P)-binding Rossmann-fold domains"/>
    <property type="match status" value="1"/>
</dbReference>
<feature type="domain" description="NAD-glutamate dehydrogenase ACT2" evidence="5">
    <location>
        <begin position="407"/>
        <end position="496"/>
    </location>
</feature>
<evidence type="ECO:0000256" key="1">
    <source>
        <dbReference type="ARBA" id="ARBA00023002"/>
    </source>
</evidence>
<dbReference type="PANTHER" id="PTHR43403">
    <property type="entry name" value="NAD-SPECIFIC GLUTAMATE DEHYDROGENASE"/>
    <property type="match status" value="1"/>
</dbReference>
<keyword evidence="8" id="KW-1185">Reference proteome</keyword>
<evidence type="ECO:0000259" key="6">
    <source>
        <dbReference type="Pfam" id="PF21077"/>
    </source>
</evidence>
<evidence type="ECO:0000313" key="7">
    <source>
        <dbReference type="EMBL" id="PKA68783.1"/>
    </source>
</evidence>
<evidence type="ECO:0000259" key="4">
    <source>
        <dbReference type="Pfam" id="PF21075"/>
    </source>
</evidence>
<dbReference type="InterPro" id="IPR049058">
    <property type="entry name" value="NAD_Glu_DH_HM2"/>
</dbReference>
<comment type="caution">
    <text evidence="7">The sequence shown here is derived from an EMBL/GenBank/DDBJ whole genome shotgun (WGS) entry which is preliminary data.</text>
</comment>
<dbReference type="Pfam" id="PF21073">
    <property type="entry name" value="GDH_HM1"/>
    <property type="match status" value="1"/>
</dbReference>
<gene>
    <name evidence="7" type="ORF">ATI02_1578</name>
</gene>
<dbReference type="Pfam" id="PF21078">
    <property type="entry name" value="GDH_HM3"/>
    <property type="match status" value="1"/>
</dbReference>
<dbReference type="InterPro" id="IPR036291">
    <property type="entry name" value="NAD(P)-bd_dom_sf"/>
</dbReference>
<dbReference type="InterPro" id="IPR049056">
    <property type="entry name" value="NAD_Glu_DH_HM3"/>
</dbReference>
<feature type="domain" description="NAD-glutamate dehydrogenase ACT3" evidence="6">
    <location>
        <begin position="552"/>
        <end position="631"/>
    </location>
</feature>
<dbReference type="Pfam" id="PF21075">
    <property type="entry name" value="GDH_ACT1"/>
    <property type="match status" value="1"/>
</dbReference>
<accession>A0ABX4PX63</accession>
<evidence type="ECO:0000259" key="5">
    <source>
        <dbReference type="Pfam" id="PF21076"/>
    </source>
</evidence>
<dbReference type="RefSeq" id="WP_100845941.1">
    <property type="nucleotide sequence ID" value="NZ_PHHE01000001.1"/>
</dbReference>
<feature type="domain" description="NAD-glutamate dehydrogenase N-terminal ACT1" evidence="4">
    <location>
        <begin position="35"/>
        <end position="178"/>
    </location>
</feature>
<evidence type="ECO:0000259" key="3">
    <source>
        <dbReference type="Pfam" id="PF21074"/>
    </source>
</evidence>
<protein>
    <submittedName>
        <fullName evidence="7">Glutamate dehydrogenase (NAD)</fullName>
    </submittedName>
</protein>
<dbReference type="Pfam" id="PF21077">
    <property type="entry name" value="GDH_ACT3"/>
    <property type="match status" value="1"/>
</dbReference>
<dbReference type="Gene3D" id="3.40.50.720">
    <property type="entry name" value="NAD(P)-binding Rossmann-like Domain"/>
    <property type="match status" value="1"/>
</dbReference>
<dbReference type="InterPro" id="IPR049062">
    <property type="entry name" value="NAD_Glu_DH_ACT2"/>
</dbReference>
<feature type="domain" description="NAD-specific glutamate dehydrogenase C-terminal" evidence="3">
    <location>
        <begin position="1272"/>
        <end position="1609"/>
    </location>
</feature>
<proteinExistence type="predicted"/>
<name>A0ABX4PX63_9PSED</name>
<dbReference type="InterPro" id="IPR049064">
    <property type="entry name" value="NAD_Glu_DH_ACT3"/>
</dbReference>
<dbReference type="PANTHER" id="PTHR43403:SF1">
    <property type="entry name" value="NAD-SPECIFIC GLUTAMATE DEHYDROGENASE"/>
    <property type="match status" value="1"/>
</dbReference>
<keyword evidence="1" id="KW-0560">Oxidoreductase</keyword>
<feature type="domain" description="NAD-glutamate dehydrogenase catalytic" evidence="2">
    <location>
        <begin position="733"/>
        <end position="1227"/>
    </location>
</feature>
<evidence type="ECO:0000313" key="8">
    <source>
        <dbReference type="Proteomes" id="UP000232455"/>
    </source>
</evidence>
<evidence type="ECO:0000259" key="2">
    <source>
        <dbReference type="Pfam" id="PF05088"/>
    </source>
</evidence>
<dbReference type="InterPro" id="IPR024727">
    <property type="entry name" value="NAD_Glu_DH_N_ACT1"/>
</dbReference>
<dbReference type="InterPro" id="IPR049059">
    <property type="entry name" value="NAD_Glu_DH_HM1"/>
</dbReference>
<dbReference type="InterPro" id="IPR007780">
    <property type="entry name" value="NAD_Glu_DH_bac"/>
</dbReference>
<dbReference type="InterPro" id="IPR048381">
    <property type="entry name" value="GDH_C"/>
</dbReference>
<dbReference type="Pfam" id="PF05088">
    <property type="entry name" value="Bac_GDH_CD"/>
    <property type="match status" value="1"/>
</dbReference>
<dbReference type="Proteomes" id="UP000232455">
    <property type="component" value="Unassembled WGS sequence"/>
</dbReference>